<dbReference type="RefSeq" id="WP_139076975.1">
    <property type="nucleotide sequence ID" value="NZ_VDFU01000013.1"/>
</dbReference>
<dbReference type="OrthoDB" id="425264at2"/>
<dbReference type="SUPFAM" id="SSF69118">
    <property type="entry name" value="AhpD-like"/>
    <property type="match status" value="1"/>
</dbReference>
<dbReference type="InterPro" id="IPR029032">
    <property type="entry name" value="AhpD-like"/>
</dbReference>
<feature type="domain" description="Carboxymuconolactone decarboxylase-like" evidence="1">
    <location>
        <begin position="20"/>
        <end position="102"/>
    </location>
</feature>
<evidence type="ECO:0000259" key="1">
    <source>
        <dbReference type="Pfam" id="PF02627"/>
    </source>
</evidence>
<gene>
    <name evidence="2" type="ORF">FHG66_11760</name>
</gene>
<dbReference type="EMBL" id="VDFU01000013">
    <property type="protein sequence ID" value="TNC49122.1"/>
    <property type="molecule type" value="Genomic_DNA"/>
</dbReference>
<protein>
    <submittedName>
        <fullName evidence="2">Carboxymuconolactone decarboxylase family protein</fullName>
    </submittedName>
</protein>
<dbReference type="PANTHER" id="PTHR33930:SF2">
    <property type="entry name" value="BLR3452 PROTEIN"/>
    <property type="match status" value="1"/>
</dbReference>
<organism evidence="2 3">
    <name type="scientific">Rubellimicrobium rubrum</name>
    <dbReference type="NCBI Taxonomy" id="2585369"/>
    <lineage>
        <taxon>Bacteria</taxon>
        <taxon>Pseudomonadati</taxon>
        <taxon>Pseudomonadota</taxon>
        <taxon>Alphaproteobacteria</taxon>
        <taxon>Rhodobacterales</taxon>
        <taxon>Roseobacteraceae</taxon>
        <taxon>Rubellimicrobium</taxon>
    </lineage>
</organism>
<sequence>MTIAPEELPSGASEVAQAFPEVWAAYAALGKACAEAGPLDRRTARLVKLALAVGAQSEGAVHSHVRRALADGLHPEELRHVAILAIPTVGLPQAAKGLTWIEDIAGRGAAGSPPGLHRMDRS</sequence>
<comment type="caution">
    <text evidence="2">The sequence shown here is derived from an EMBL/GenBank/DDBJ whole genome shotgun (WGS) entry which is preliminary data.</text>
</comment>
<keyword evidence="3" id="KW-1185">Reference proteome</keyword>
<reference evidence="2 3" key="1">
    <citation type="submission" date="2019-06" db="EMBL/GenBank/DDBJ databases">
        <title>YIM 131921 draft genome.</title>
        <authorList>
            <person name="Jiang L."/>
        </authorList>
    </citation>
    <scope>NUCLEOTIDE SEQUENCE [LARGE SCALE GENOMIC DNA]</scope>
    <source>
        <strain evidence="2 3">YIM 131921</strain>
    </source>
</reference>
<dbReference type="Pfam" id="PF02627">
    <property type="entry name" value="CMD"/>
    <property type="match status" value="1"/>
</dbReference>
<dbReference type="Gene3D" id="1.20.1290.10">
    <property type="entry name" value="AhpD-like"/>
    <property type="match status" value="1"/>
</dbReference>
<proteinExistence type="predicted"/>
<dbReference type="PANTHER" id="PTHR33930">
    <property type="entry name" value="ALKYL HYDROPEROXIDE REDUCTASE AHPD"/>
    <property type="match status" value="1"/>
</dbReference>
<dbReference type="InterPro" id="IPR003779">
    <property type="entry name" value="CMD-like"/>
</dbReference>
<accession>A0A5C4MSX3</accession>
<evidence type="ECO:0000313" key="2">
    <source>
        <dbReference type="EMBL" id="TNC49122.1"/>
    </source>
</evidence>
<dbReference type="Proteomes" id="UP000305887">
    <property type="component" value="Unassembled WGS sequence"/>
</dbReference>
<evidence type="ECO:0000313" key="3">
    <source>
        <dbReference type="Proteomes" id="UP000305887"/>
    </source>
</evidence>
<name>A0A5C4MSX3_9RHOB</name>
<dbReference type="AlphaFoldDB" id="A0A5C4MSX3"/>
<dbReference type="GO" id="GO:0051920">
    <property type="term" value="F:peroxiredoxin activity"/>
    <property type="evidence" value="ECO:0007669"/>
    <property type="project" value="InterPro"/>
</dbReference>